<gene>
    <name evidence="2" type="ORF">L596_012030</name>
</gene>
<dbReference type="SUPFAM" id="SSF81383">
    <property type="entry name" value="F-box domain"/>
    <property type="match status" value="1"/>
</dbReference>
<dbReference type="Gene3D" id="3.80.10.10">
    <property type="entry name" value="Ribonuclease Inhibitor"/>
    <property type="match status" value="1"/>
</dbReference>
<dbReference type="InterPro" id="IPR032675">
    <property type="entry name" value="LRR_dom_sf"/>
</dbReference>
<dbReference type="OrthoDB" id="10257471at2759"/>
<dbReference type="STRING" id="34508.A0A4U5NW24"/>
<name>A0A4U5NW24_STECR</name>
<dbReference type="InterPro" id="IPR001810">
    <property type="entry name" value="F-box_dom"/>
</dbReference>
<dbReference type="InterPro" id="IPR036047">
    <property type="entry name" value="F-box-like_dom_sf"/>
</dbReference>
<organism evidence="2 3">
    <name type="scientific">Steinernema carpocapsae</name>
    <name type="common">Entomopathogenic nematode</name>
    <dbReference type="NCBI Taxonomy" id="34508"/>
    <lineage>
        <taxon>Eukaryota</taxon>
        <taxon>Metazoa</taxon>
        <taxon>Ecdysozoa</taxon>
        <taxon>Nematoda</taxon>
        <taxon>Chromadorea</taxon>
        <taxon>Rhabditida</taxon>
        <taxon>Tylenchina</taxon>
        <taxon>Panagrolaimomorpha</taxon>
        <taxon>Strongyloidoidea</taxon>
        <taxon>Steinernematidae</taxon>
        <taxon>Steinernema</taxon>
    </lineage>
</organism>
<dbReference type="Pfam" id="PF12937">
    <property type="entry name" value="F-box-like"/>
    <property type="match status" value="1"/>
</dbReference>
<feature type="domain" description="F-box" evidence="1">
    <location>
        <begin position="4"/>
        <end position="54"/>
    </location>
</feature>
<proteinExistence type="predicted"/>
<dbReference type="SUPFAM" id="SSF52047">
    <property type="entry name" value="RNI-like"/>
    <property type="match status" value="1"/>
</dbReference>
<accession>A0A4U5NW24</accession>
<dbReference type="Proteomes" id="UP000298663">
    <property type="component" value="Unassembled WGS sequence"/>
</dbReference>
<reference evidence="2 3" key="1">
    <citation type="journal article" date="2015" name="Genome Biol.">
        <title>Comparative genomics of Steinernema reveals deeply conserved gene regulatory networks.</title>
        <authorList>
            <person name="Dillman A.R."/>
            <person name="Macchietto M."/>
            <person name="Porter C.F."/>
            <person name="Rogers A."/>
            <person name="Williams B."/>
            <person name="Antoshechkin I."/>
            <person name="Lee M.M."/>
            <person name="Goodwin Z."/>
            <person name="Lu X."/>
            <person name="Lewis E.E."/>
            <person name="Goodrich-Blair H."/>
            <person name="Stock S.P."/>
            <person name="Adams B.J."/>
            <person name="Sternberg P.W."/>
            <person name="Mortazavi A."/>
        </authorList>
    </citation>
    <scope>NUCLEOTIDE SEQUENCE [LARGE SCALE GENOMIC DNA]</scope>
    <source>
        <strain evidence="2 3">ALL</strain>
    </source>
</reference>
<keyword evidence="3" id="KW-1185">Reference proteome</keyword>
<evidence type="ECO:0000259" key="1">
    <source>
        <dbReference type="PROSITE" id="PS50181"/>
    </source>
</evidence>
<dbReference type="AlphaFoldDB" id="A0A4U5NW24"/>
<dbReference type="PROSITE" id="PS50181">
    <property type="entry name" value="FBOX"/>
    <property type="match status" value="1"/>
</dbReference>
<comment type="caution">
    <text evidence="2">The sequence shown here is derived from an EMBL/GenBank/DDBJ whole genome shotgun (WGS) entry which is preliminary data.</text>
</comment>
<dbReference type="Gene3D" id="1.20.1280.50">
    <property type="match status" value="1"/>
</dbReference>
<reference evidence="2 3" key="2">
    <citation type="journal article" date="2019" name="G3 (Bethesda)">
        <title>Hybrid Assembly of the Genome of the Entomopathogenic Nematode Steinernema carpocapsae Identifies the X-Chromosome.</title>
        <authorList>
            <person name="Serra L."/>
            <person name="Macchietto M."/>
            <person name="Macias-Munoz A."/>
            <person name="McGill C.J."/>
            <person name="Rodriguez I.M."/>
            <person name="Rodriguez B."/>
            <person name="Murad R."/>
            <person name="Mortazavi A."/>
        </authorList>
    </citation>
    <scope>NUCLEOTIDE SEQUENCE [LARGE SCALE GENOMIC DNA]</scope>
    <source>
        <strain evidence="2 3">ALL</strain>
    </source>
</reference>
<evidence type="ECO:0000313" key="2">
    <source>
        <dbReference type="EMBL" id="TKR87666.1"/>
    </source>
</evidence>
<sequence>MEQPETINSLPNEVLTRIFSCIKNPQDRMRAAFASLKWLELMTTVRECKIWKPVELDIFLDDSCSPNVDYRSDRDAQIYLCQCADHYRNHLRLLERFIDHVGNRLSALLIEDSMVARNAEDASRLLSDATFFAFLKMCGNGTRRLCFKDVNLSLVKHWTLLLMSQCRNLYSIEFDNCDYPITFGQTFLSMILLNSAKTLTSVTITETGLINDKFCTKIARNCLVLEDLNVSGCILVSEKTVVAFCEAVAKGFHQAHCINLTVTRTAFDGNKLYAFLRQGQLHCGRCWEPKKMKIDLLGYDKDVVLLQNTEGANRVMMLFL</sequence>
<evidence type="ECO:0000313" key="3">
    <source>
        <dbReference type="Proteomes" id="UP000298663"/>
    </source>
</evidence>
<protein>
    <recommendedName>
        <fullName evidence="1">F-box domain-containing protein</fullName>
    </recommendedName>
</protein>
<dbReference type="EMBL" id="AZBU02000003">
    <property type="protein sequence ID" value="TKR87666.1"/>
    <property type="molecule type" value="Genomic_DNA"/>
</dbReference>